<evidence type="ECO:0000256" key="5">
    <source>
        <dbReference type="SAM" id="Phobius"/>
    </source>
</evidence>
<accession>A0A8S1EWD7</accession>
<comment type="subunit">
    <text evidence="1">Collagen polypeptide chains are complexed within the cuticle by disulfide bonds and other types of covalent cross-links.</text>
</comment>
<feature type="compositionally biased region" description="Pro residues" evidence="4">
    <location>
        <begin position="299"/>
        <end position="311"/>
    </location>
</feature>
<dbReference type="InterPro" id="IPR002486">
    <property type="entry name" value="Col_cuticle_N"/>
</dbReference>
<feature type="region of interest" description="Disordered" evidence="4">
    <location>
        <begin position="108"/>
        <end position="227"/>
    </location>
</feature>
<feature type="region of interest" description="Disordered" evidence="4">
    <location>
        <begin position="299"/>
        <end position="493"/>
    </location>
</feature>
<dbReference type="Pfam" id="PF01484">
    <property type="entry name" value="Col_cuticle_N"/>
    <property type="match status" value="1"/>
</dbReference>
<evidence type="ECO:0000259" key="6">
    <source>
        <dbReference type="SMART" id="SM01088"/>
    </source>
</evidence>
<keyword evidence="8" id="KW-1185">Reference proteome</keyword>
<name>A0A8S1EWD7_9PELO</name>
<dbReference type="AlphaFoldDB" id="A0A8S1EWD7"/>
<proteinExistence type="predicted"/>
<dbReference type="PANTHER" id="PTHR24637:SF430">
    <property type="entry name" value="NEMATODE CUTICLE COLLAGEN N-TERMINAL DOMAIN-CONTAINING PROTEIN"/>
    <property type="match status" value="1"/>
</dbReference>
<feature type="transmembrane region" description="Helical" evidence="5">
    <location>
        <begin position="12"/>
        <end position="36"/>
    </location>
</feature>
<dbReference type="SMART" id="SM01088">
    <property type="entry name" value="Col_cuticle_N"/>
    <property type="match status" value="1"/>
</dbReference>
<dbReference type="InterPro" id="IPR008160">
    <property type="entry name" value="Collagen"/>
</dbReference>
<dbReference type="OrthoDB" id="8626508at2759"/>
<keyword evidence="5" id="KW-0812">Transmembrane</keyword>
<dbReference type="PANTHER" id="PTHR24637">
    <property type="entry name" value="COLLAGEN"/>
    <property type="match status" value="1"/>
</dbReference>
<feature type="compositionally biased region" description="Low complexity" evidence="4">
    <location>
        <begin position="313"/>
        <end position="325"/>
    </location>
</feature>
<feature type="compositionally biased region" description="Pro residues" evidence="4">
    <location>
        <begin position="338"/>
        <end position="355"/>
    </location>
</feature>
<evidence type="ECO:0000256" key="4">
    <source>
        <dbReference type="SAM" id="MobiDB-lite"/>
    </source>
</evidence>
<sequence>MMEVDSNTKAYRIIGYVTVTVSALAIILICVTLPIVHNYVRHVQNSMKIEMTQCQNNAKLLWGDVYMLRNSFARGMNHTRIQRQAGYDYSPDETTPFAPPKFGYPAAVEKDDVSSNPYDAPAPEVTTTTRRPTTKRRPQTIRTSPPSAPYEEPEVTTDAPPPYGEKNEPSTTIRIKTTHTSTSRPTSRTTNTPSAPYEEPEITSDATKPSEGEFTTHAPGYTTNNVITEKPGEPYSEIPDEGVVGSTTVKSAEEEIPKMTTLEYLKSTLPVETTTIPFIDENEHETHVQCEKCCLPGPKGPPGPPGRPGPPGKAGANGLPGNPGKPTKKPCHEVTKPPCKPCPPGPIGPPGPPGHPGNRGPPGLRGEKGPEGPQGAPGNKGRRGERGNDGIPGQPGEPGIDAKDVPAVPGPKGPPGPPGKKGPHGAPGIPGKDGQPGEVGLPGAPGEDGEPGEDGIPGQPGREGINGNPGEKGICPKYCSADGGVFYEDGTRR</sequence>
<keyword evidence="3" id="KW-1015">Disulfide bond</keyword>
<feature type="domain" description="Nematode cuticle collagen N-terminal" evidence="6">
    <location>
        <begin position="13"/>
        <end position="65"/>
    </location>
</feature>
<evidence type="ECO:0000256" key="2">
    <source>
        <dbReference type="ARBA" id="ARBA00022737"/>
    </source>
</evidence>
<evidence type="ECO:0000256" key="1">
    <source>
        <dbReference type="ARBA" id="ARBA00011518"/>
    </source>
</evidence>
<keyword evidence="5" id="KW-1133">Transmembrane helix</keyword>
<protein>
    <recommendedName>
        <fullName evidence="6">Nematode cuticle collagen N-terminal domain-containing protein</fullName>
    </recommendedName>
</protein>
<feature type="compositionally biased region" description="Low complexity" evidence="4">
    <location>
        <begin position="170"/>
        <end position="194"/>
    </location>
</feature>
<gene>
    <name evidence="7" type="ORF">CBOVIS_LOCUS7810</name>
</gene>
<organism evidence="7 8">
    <name type="scientific">Caenorhabditis bovis</name>
    <dbReference type="NCBI Taxonomy" id="2654633"/>
    <lineage>
        <taxon>Eukaryota</taxon>
        <taxon>Metazoa</taxon>
        <taxon>Ecdysozoa</taxon>
        <taxon>Nematoda</taxon>
        <taxon>Chromadorea</taxon>
        <taxon>Rhabditida</taxon>
        <taxon>Rhabditina</taxon>
        <taxon>Rhabditomorpha</taxon>
        <taxon>Rhabditoidea</taxon>
        <taxon>Rhabditidae</taxon>
        <taxon>Peloderinae</taxon>
        <taxon>Caenorhabditis</taxon>
    </lineage>
</organism>
<dbReference type="GO" id="GO:0042302">
    <property type="term" value="F:structural constituent of cuticle"/>
    <property type="evidence" value="ECO:0007669"/>
    <property type="project" value="InterPro"/>
</dbReference>
<keyword evidence="2" id="KW-0677">Repeat</keyword>
<reference evidence="7 8" key="1">
    <citation type="submission" date="2020-04" db="EMBL/GenBank/DDBJ databases">
        <authorList>
            <person name="Laetsch R D."/>
            <person name="Stevens L."/>
            <person name="Kumar S."/>
            <person name="Blaxter L. M."/>
        </authorList>
    </citation>
    <scope>NUCLEOTIDE SEQUENCE [LARGE SCALE GENOMIC DNA]</scope>
</reference>
<evidence type="ECO:0000256" key="3">
    <source>
        <dbReference type="ARBA" id="ARBA00023157"/>
    </source>
</evidence>
<evidence type="ECO:0000313" key="7">
    <source>
        <dbReference type="EMBL" id="CAB3405635.1"/>
    </source>
</evidence>
<dbReference type="EMBL" id="CADEPM010000004">
    <property type="protein sequence ID" value="CAB3405635.1"/>
    <property type="molecule type" value="Genomic_DNA"/>
</dbReference>
<comment type="caution">
    <text evidence="7">The sequence shown here is derived from an EMBL/GenBank/DDBJ whole genome shotgun (WGS) entry which is preliminary data.</text>
</comment>
<dbReference type="Pfam" id="PF01391">
    <property type="entry name" value="Collagen"/>
    <property type="match status" value="2"/>
</dbReference>
<evidence type="ECO:0000313" key="8">
    <source>
        <dbReference type="Proteomes" id="UP000494206"/>
    </source>
</evidence>
<feature type="compositionally biased region" description="Pro residues" evidence="4">
    <location>
        <begin position="408"/>
        <end position="420"/>
    </location>
</feature>
<keyword evidence="5" id="KW-0472">Membrane</keyword>
<dbReference type="Proteomes" id="UP000494206">
    <property type="component" value="Unassembled WGS sequence"/>
</dbReference>